<feature type="signal peptide" evidence="2">
    <location>
        <begin position="1"/>
        <end position="23"/>
    </location>
</feature>
<dbReference type="Gene3D" id="2.60.40.10">
    <property type="entry name" value="Immunoglobulins"/>
    <property type="match status" value="1"/>
</dbReference>
<gene>
    <name evidence="4" type="ORF">OM076_16005</name>
</gene>
<keyword evidence="5" id="KW-1185">Reference proteome</keyword>
<feature type="region of interest" description="Disordered" evidence="1">
    <location>
        <begin position="762"/>
        <end position="786"/>
    </location>
</feature>
<dbReference type="SUPFAM" id="SSF49299">
    <property type="entry name" value="PKD domain"/>
    <property type="match status" value="1"/>
</dbReference>
<evidence type="ECO:0000256" key="1">
    <source>
        <dbReference type="SAM" id="MobiDB-lite"/>
    </source>
</evidence>
<evidence type="ECO:0000259" key="3">
    <source>
        <dbReference type="PROSITE" id="PS50093"/>
    </source>
</evidence>
<dbReference type="AlphaFoldDB" id="A0A9X3MV01"/>
<reference evidence="4" key="1">
    <citation type="submission" date="2022-10" db="EMBL/GenBank/DDBJ databases">
        <title>The WGS of Solirubrobacter ginsenosidimutans DSM 21036.</title>
        <authorList>
            <person name="Jiang Z."/>
        </authorList>
    </citation>
    <scope>NUCLEOTIDE SEQUENCE</scope>
    <source>
        <strain evidence="4">DSM 21036</strain>
    </source>
</reference>
<evidence type="ECO:0000313" key="4">
    <source>
        <dbReference type="EMBL" id="MDA0161778.1"/>
    </source>
</evidence>
<sequence length="926" mass="96062">MRPRYLALAAVVAAGATPIIVSSGGAATDAPPASNPAHPVVDASWIYANDYYNATHFIYKRAGSDGCLQGATSCPFGSPGDANNLPQNYNGTQEFNKWWADLGTTSTAQPNGVLGKWMSKRDHLFAQATYQINTQELTIPGAACPGQQVMLAFHPDSQGVSAPQASALTGATPYSNMYSGDWGTGSPYDSNMGALMNLEEIGSVLRWHEANGTYPKRTIKSAVYDAELQGLIGSGFYSSTGSGATTLIEPMSAGSSKMVVANAAALVPSGTSGIFAVGSPVAIDDSDTQNNVVAQGSTFSTTPTTLSAATVVGATNIKVQSVANLTVGHQIRVDTLGDPKQEFSTIQAIGTAGASGTGVTLSTPLKQAHASGAAATDNGTGIILAAPVQKDLPVGTTVSGPTTGLISDGPQGQIVGVLNNDQNGINYPALHWGTDHYLNDLVNGGVGPWFNNINATPTTNTGSIYTPAGFARLQANLPNVTAFRSNVESAVTRAIADLGQKYNYSIPVENPLSFKNTGSTPDNPHPGSLPSYMPADQAKYTPVNDDRTGRTDQVSFGNRGIPSLGNIGVYDSSTNQAVGGSENPYPSSYPSKPGISGLYGQDTMSDNFPNLNFFAGGEVHGPGGYDKPSEGLLRGVEFVATYFSYAVASDSLGGKVDKPNRPIAYFEQSPKKATATNTVTYDAGFSRDANGDTDGLEYYWDFGDGSAPQKTNLPKVTHTFPTQAGWHDVKLMVSKGDGTKTTTNVGDYRQVEPINFAPTYYPATPPAGEPQPPTTGPAADPCGQLSPDELASFVQTSNGPVQGAPAQSAPVSGTVPATLSLTLGGNASFGPFAAGVAKTYNTTTTADVVSTAGDAALSWSGPNHLTNGAFTMTQPFTIDLSKSMWSAPVSHDMVTVGFHQPIGANDPLRTGSYSATVTFTLSTTTP</sequence>
<name>A0A9X3MV01_9ACTN</name>
<dbReference type="RefSeq" id="WP_270040995.1">
    <property type="nucleotide sequence ID" value="NZ_JAPDOD010000014.1"/>
</dbReference>
<protein>
    <submittedName>
        <fullName evidence="4">PKD domain-containing protein</fullName>
    </submittedName>
</protein>
<dbReference type="InterPro" id="IPR013783">
    <property type="entry name" value="Ig-like_fold"/>
</dbReference>
<dbReference type="GO" id="GO:0005975">
    <property type="term" value="P:carbohydrate metabolic process"/>
    <property type="evidence" value="ECO:0007669"/>
    <property type="project" value="UniProtKB-ARBA"/>
</dbReference>
<keyword evidence="2" id="KW-0732">Signal</keyword>
<feature type="chain" id="PRO_5040761514" evidence="2">
    <location>
        <begin position="24"/>
        <end position="926"/>
    </location>
</feature>
<dbReference type="SUPFAM" id="SSF53187">
    <property type="entry name" value="Zn-dependent exopeptidases"/>
    <property type="match status" value="1"/>
</dbReference>
<feature type="region of interest" description="Disordered" evidence="1">
    <location>
        <begin position="513"/>
        <end position="559"/>
    </location>
</feature>
<dbReference type="EMBL" id="JAPDOD010000014">
    <property type="protein sequence ID" value="MDA0161778.1"/>
    <property type="molecule type" value="Genomic_DNA"/>
</dbReference>
<evidence type="ECO:0000313" key="5">
    <source>
        <dbReference type="Proteomes" id="UP001149140"/>
    </source>
</evidence>
<comment type="caution">
    <text evidence="4">The sequence shown here is derived from an EMBL/GenBank/DDBJ whole genome shotgun (WGS) entry which is preliminary data.</text>
</comment>
<dbReference type="PROSITE" id="PS50093">
    <property type="entry name" value="PKD"/>
    <property type="match status" value="1"/>
</dbReference>
<feature type="domain" description="PKD" evidence="3">
    <location>
        <begin position="676"/>
        <end position="720"/>
    </location>
</feature>
<dbReference type="InterPro" id="IPR000601">
    <property type="entry name" value="PKD_dom"/>
</dbReference>
<organism evidence="4 5">
    <name type="scientific">Solirubrobacter ginsenosidimutans</name>
    <dbReference type="NCBI Taxonomy" id="490573"/>
    <lineage>
        <taxon>Bacteria</taxon>
        <taxon>Bacillati</taxon>
        <taxon>Actinomycetota</taxon>
        <taxon>Thermoleophilia</taxon>
        <taxon>Solirubrobacterales</taxon>
        <taxon>Solirubrobacteraceae</taxon>
        <taxon>Solirubrobacter</taxon>
    </lineage>
</organism>
<dbReference type="Pfam" id="PF18911">
    <property type="entry name" value="PKD_4"/>
    <property type="match status" value="1"/>
</dbReference>
<feature type="compositionally biased region" description="Polar residues" evidence="1">
    <location>
        <begin position="513"/>
        <end position="522"/>
    </location>
</feature>
<dbReference type="Proteomes" id="UP001149140">
    <property type="component" value="Unassembled WGS sequence"/>
</dbReference>
<feature type="compositionally biased region" description="Pro residues" evidence="1">
    <location>
        <begin position="763"/>
        <end position="775"/>
    </location>
</feature>
<accession>A0A9X3MV01</accession>
<dbReference type="InterPro" id="IPR035986">
    <property type="entry name" value="PKD_dom_sf"/>
</dbReference>
<dbReference type="CDD" id="cd00146">
    <property type="entry name" value="PKD"/>
    <property type="match status" value="1"/>
</dbReference>
<proteinExistence type="predicted"/>
<evidence type="ECO:0000256" key="2">
    <source>
        <dbReference type="SAM" id="SignalP"/>
    </source>
</evidence>